<dbReference type="Pfam" id="PF05380">
    <property type="entry name" value="Peptidase_A17"/>
    <property type="match status" value="1"/>
</dbReference>
<evidence type="ECO:0000313" key="3">
    <source>
        <dbReference type="EMBL" id="GBN31740.1"/>
    </source>
</evidence>
<name>A0A4Y2N0X6_ARAVE</name>
<evidence type="ECO:0000256" key="1">
    <source>
        <dbReference type="SAM" id="Phobius"/>
    </source>
</evidence>
<dbReference type="PANTHER" id="PTHR47331">
    <property type="entry name" value="PHD-TYPE DOMAIN-CONTAINING PROTEIN"/>
    <property type="match status" value="1"/>
</dbReference>
<gene>
    <name evidence="3" type="ORF">AVEN_10150_1</name>
    <name evidence="4" type="ORF">AVEN_186431_1</name>
</gene>
<feature type="domain" description="DUF5641" evidence="2">
    <location>
        <begin position="462"/>
        <end position="556"/>
    </location>
</feature>
<dbReference type="Proteomes" id="UP000499080">
    <property type="component" value="Unassembled WGS sequence"/>
</dbReference>
<evidence type="ECO:0000313" key="5">
    <source>
        <dbReference type="Proteomes" id="UP000499080"/>
    </source>
</evidence>
<dbReference type="Pfam" id="PF18701">
    <property type="entry name" value="DUF5641"/>
    <property type="match status" value="1"/>
</dbReference>
<keyword evidence="1" id="KW-0472">Membrane</keyword>
<feature type="transmembrane region" description="Helical" evidence="1">
    <location>
        <begin position="6"/>
        <end position="25"/>
    </location>
</feature>
<proteinExistence type="predicted"/>
<dbReference type="OrthoDB" id="8061911at2759"/>
<sequence length="560" mass="63496">MDDGHNYSLAASAVTCIWMTYLLALQTSIPRNSLSNNLWRFSEEVACNCINGPPIAKNCSQIRKFLMEMFLLQFLMKQRTRKLGLLWRPQKDSLAFSVSANVDTCESCKITKRSVLSTTARIFDPLGMTSSVITKAKLVMQELWRLKLDCNDSFPVQLESQWKLFVTFLSTINTLNIPRYILLDYALKIELHCFADASEKAYGAAIYVRCLSNSGEISTNLLCSKSRIAPLKSVTIPRLELCVAVLLAKLAQKTITSMKISFYSTVLWTDSTIVLAWIQKDSSVLKPFVRNRVSAIQNLTEVSAWKHVPSKENPADIISRGIDPEKSKIVICGGANNELRKILKNLFNKESTGKIEDFIASEGIVWHFNPPATPHFGSLWEAGAKSLKSHLKRVVGNTVLTHEEFSTLLTQVEAVLNSRPLCNLSSDPNDDFVLTPAHFLVGSSLTALPDPDLTEVPINRLNRWQLVQRLSQIFWKKWSSDYLNRLQSRVKWRKGEKIFKENEIVLVKNEDNSKTLNWNLAKIIKVHAGKDNVMRVVTVKTNKDIYQRPVNKIIKLPFYN</sequence>
<evidence type="ECO:0000259" key="2">
    <source>
        <dbReference type="Pfam" id="PF18701"/>
    </source>
</evidence>
<accession>A0A4Y2N0X6</accession>
<keyword evidence="1" id="KW-0812">Transmembrane</keyword>
<evidence type="ECO:0000313" key="4">
    <source>
        <dbReference type="EMBL" id="GBN31777.1"/>
    </source>
</evidence>
<dbReference type="InterPro" id="IPR040676">
    <property type="entry name" value="DUF5641"/>
</dbReference>
<reference evidence="4 5" key="1">
    <citation type="journal article" date="2019" name="Sci. Rep.">
        <title>Orb-weaving spider Araneus ventricosus genome elucidates the spidroin gene catalogue.</title>
        <authorList>
            <person name="Kono N."/>
            <person name="Nakamura H."/>
            <person name="Ohtoshi R."/>
            <person name="Moran D.A.P."/>
            <person name="Shinohara A."/>
            <person name="Yoshida Y."/>
            <person name="Fujiwara M."/>
            <person name="Mori M."/>
            <person name="Tomita M."/>
            <person name="Arakawa K."/>
        </authorList>
    </citation>
    <scope>NUCLEOTIDE SEQUENCE [LARGE SCALE GENOMIC DNA]</scope>
</reference>
<dbReference type="Gene3D" id="3.30.420.10">
    <property type="entry name" value="Ribonuclease H-like superfamily/Ribonuclease H"/>
    <property type="match status" value="1"/>
</dbReference>
<dbReference type="AlphaFoldDB" id="A0A4Y2N0X6"/>
<dbReference type="EMBL" id="BGPR01125286">
    <property type="protein sequence ID" value="GBN31777.1"/>
    <property type="molecule type" value="Genomic_DNA"/>
</dbReference>
<dbReference type="InterPro" id="IPR036397">
    <property type="entry name" value="RNaseH_sf"/>
</dbReference>
<comment type="caution">
    <text evidence="4">The sequence shown here is derived from an EMBL/GenBank/DDBJ whole genome shotgun (WGS) entry which is preliminary data.</text>
</comment>
<organism evidence="4 5">
    <name type="scientific">Araneus ventricosus</name>
    <name type="common">Orbweaver spider</name>
    <name type="synonym">Epeira ventricosa</name>
    <dbReference type="NCBI Taxonomy" id="182803"/>
    <lineage>
        <taxon>Eukaryota</taxon>
        <taxon>Metazoa</taxon>
        <taxon>Ecdysozoa</taxon>
        <taxon>Arthropoda</taxon>
        <taxon>Chelicerata</taxon>
        <taxon>Arachnida</taxon>
        <taxon>Araneae</taxon>
        <taxon>Araneomorphae</taxon>
        <taxon>Entelegynae</taxon>
        <taxon>Araneoidea</taxon>
        <taxon>Araneidae</taxon>
        <taxon>Araneus</taxon>
    </lineage>
</organism>
<keyword evidence="5" id="KW-1185">Reference proteome</keyword>
<keyword evidence="1" id="KW-1133">Transmembrane helix</keyword>
<protein>
    <recommendedName>
        <fullName evidence="2">DUF5641 domain-containing protein</fullName>
    </recommendedName>
</protein>
<dbReference type="InterPro" id="IPR008042">
    <property type="entry name" value="Retrotrans_Pao"/>
</dbReference>
<dbReference type="EMBL" id="BGPR01125273">
    <property type="protein sequence ID" value="GBN31740.1"/>
    <property type="molecule type" value="Genomic_DNA"/>
</dbReference>
<dbReference type="GO" id="GO:0003676">
    <property type="term" value="F:nucleic acid binding"/>
    <property type="evidence" value="ECO:0007669"/>
    <property type="project" value="InterPro"/>
</dbReference>